<dbReference type="InterPro" id="IPR016024">
    <property type="entry name" value="ARM-type_fold"/>
</dbReference>
<dbReference type="PROSITE" id="PS50303">
    <property type="entry name" value="PUM_HD"/>
    <property type="match status" value="1"/>
</dbReference>
<protein>
    <submittedName>
        <fullName evidence="1">Uncharacterized protein</fullName>
    </submittedName>
</protein>
<dbReference type="SUPFAM" id="SSF48371">
    <property type="entry name" value="ARM repeat"/>
    <property type="match status" value="1"/>
</dbReference>
<evidence type="ECO:0000313" key="3">
    <source>
        <dbReference type="Proteomes" id="UP001642484"/>
    </source>
</evidence>
<dbReference type="PANTHER" id="PTHR12537:SF12">
    <property type="entry name" value="MATERNAL PROTEIN PUMILIO"/>
    <property type="match status" value="1"/>
</dbReference>
<dbReference type="EMBL" id="CAXAMN010008557">
    <property type="protein sequence ID" value="CAK9025583.1"/>
    <property type="molecule type" value="Genomic_DNA"/>
</dbReference>
<comment type="caution">
    <text evidence="1">The sequence shown here is derived from an EMBL/GenBank/DDBJ whole genome shotgun (WGS) entry which is preliminary data.</text>
</comment>
<dbReference type="Proteomes" id="UP001642484">
    <property type="component" value="Unassembled WGS sequence"/>
</dbReference>
<organism evidence="1 3">
    <name type="scientific">Durusdinium trenchii</name>
    <dbReference type="NCBI Taxonomy" id="1381693"/>
    <lineage>
        <taxon>Eukaryota</taxon>
        <taxon>Sar</taxon>
        <taxon>Alveolata</taxon>
        <taxon>Dinophyceae</taxon>
        <taxon>Suessiales</taxon>
        <taxon>Symbiodiniaceae</taxon>
        <taxon>Durusdinium</taxon>
    </lineage>
</organism>
<reference evidence="1 3" key="1">
    <citation type="submission" date="2024-02" db="EMBL/GenBank/DDBJ databases">
        <authorList>
            <person name="Chen Y."/>
            <person name="Shah S."/>
            <person name="Dougan E. K."/>
            <person name="Thang M."/>
            <person name="Chan C."/>
        </authorList>
    </citation>
    <scope>NUCLEOTIDE SEQUENCE [LARGE SCALE GENOMIC DNA]</scope>
</reference>
<dbReference type="PANTHER" id="PTHR12537">
    <property type="entry name" value="RNA BINDING PROTEIN PUMILIO-RELATED"/>
    <property type="match status" value="1"/>
</dbReference>
<dbReference type="InterPro" id="IPR001313">
    <property type="entry name" value="Pumilio_RNA-bd_rpt"/>
</dbReference>
<gene>
    <name evidence="1" type="ORF">CCMP2556_LOCUS16037</name>
    <name evidence="2" type="ORF">CCMP2556_LOCUS16207</name>
</gene>
<evidence type="ECO:0000313" key="2">
    <source>
        <dbReference type="EMBL" id="CAK9026045.1"/>
    </source>
</evidence>
<evidence type="ECO:0000313" key="1">
    <source>
        <dbReference type="EMBL" id="CAK9025583.1"/>
    </source>
</evidence>
<accession>A0ABP0KFW5</accession>
<dbReference type="InterPro" id="IPR033133">
    <property type="entry name" value="PUM-HD"/>
</dbReference>
<dbReference type="SMART" id="SM00025">
    <property type="entry name" value="Pumilio"/>
    <property type="match status" value="5"/>
</dbReference>
<keyword evidence="3" id="KW-1185">Reference proteome</keyword>
<dbReference type="InterPro" id="IPR011989">
    <property type="entry name" value="ARM-like"/>
</dbReference>
<dbReference type="PROSITE" id="PS50302">
    <property type="entry name" value="PUM"/>
    <property type="match status" value="3"/>
</dbReference>
<dbReference type="Pfam" id="PF00806">
    <property type="entry name" value="PUF"/>
    <property type="match status" value="5"/>
</dbReference>
<name>A0ABP0KFW5_9DINO</name>
<sequence length="567" mass="62543">MASASKLCAKHVALALALLGPAAASPQDKPPAGVQSTSKKHHGVAQGLAAVGLPAPWGASAPVSSVVQGHLAPTMHASGQASSSLWACIVAGAGAVGHNIRQNREPRRRQPRRANRQVSPVAVETEPPVESEPEVAGWQTESEDESVEHLNQIGRQNQMQFLQQVMGHQQVMGQQQPNPFPQVAFNQPASAPSINSQNPNFQQFYDVQFNQQQQQQQMMYWQPAVQQPQQPLNYNQQMQMQMQQAFEQQPRLPLQSFPEGMMLVVVPVVPGAEQQPGDVQLQPSQPQFEMDSRSSSQPHVHRALSVSSTPSEISTEMGSSVSTVSGARSRRLNNKESEAVVRQLQTPGLDPVQRKRLLKQVAEDAWTMAITKQGTRVVQAALEAAELSEKMNIVAALRGRVWQALKSPHANHVLQKAISLLPPKKLDFIVMEMRGRVGDAARHPFGCRVVERLLEHCPREQTEPIAKEVLADVLELSRHPYGNYVVQHTLEHGSELQKRHICEAMRHDIGRLARHKVASHVVECALLHSSPDERQMLKDAMASNAEELASLTASNYGSFVVKEMKKR</sequence>
<dbReference type="EMBL" id="CAXAMN010008668">
    <property type="protein sequence ID" value="CAK9026045.1"/>
    <property type="molecule type" value="Genomic_DNA"/>
</dbReference>
<dbReference type="Gene3D" id="1.25.10.10">
    <property type="entry name" value="Leucine-rich Repeat Variant"/>
    <property type="match status" value="1"/>
</dbReference>
<proteinExistence type="predicted"/>